<organism evidence="1 2">
    <name type="scientific">Collybiopsis luxurians FD-317 M1</name>
    <dbReference type="NCBI Taxonomy" id="944289"/>
    <lineage>
        <taxon>Eukaryota</taxon>
        <taxon>Fungi</taxon>
        <taxon>Dikarya</taxon>
        <taxon>Basidiomycota</taxon>
        <taxon>Agaricomycotina</taxon>
        <taxon>Agaricomycetes</taxon>
        <taxon>Agaricomycetidae</taxon>
        <taxon>Agaricales</taxon>
        <taxon>Marasmiineae</taxon>
        <taxon>Omphalotaceae</taxon>
        <taxon>Collybiopsis</taxon>
        <taxon>Collybiopsis luxurians</taxon>
    </lineage>
</organism>
<feature type="non-terminal residue" evidence="1">
    <location>
        <position position="153"/>
    </location>
</feature>
<gene>
    <name evidence="1" type="ORF">GYMLUDRAFT_106599</name>
</gene>
<protein>
    <submittedName>
        <fullName evidence="1">Uncharacterized protein</fullName>
    </submittedName>
</protein>
<accession>A0A0D0AYR1</accession>
<dbReference type="EMBL" id="KN834802">
    <property type="protein sequence ID" value="KIK55850.1"/>
    <property type="molecule type" value="Genomic_DNA"/>
</dbReference>
<reference evidence="1 2" key="1">
    <citation type="submission" date="2014-04" db="EMBL/GenBank/DDBJ databases">
        <title>Evolutionary Origins and Diversification of the Mycorrhizal Mutualists.</title>
        <authorList>
            <consortium name="DOE Joint Genome Institute"/>
            <consortium name="Mycorrhizal Genomics Consortium"/>
            <person name="Kohler A."/>
            <person name="Kuo A."/>
            <person name="Nagy L.G."/>
            <person name="Floudas D."/>
            <person name="Copeland A."/>
            <person name="Barry K.W."/>
            <person name="Cichocki N."/>
            <person name="Veneault-Fourrey C."/>
            <person name="LaButti K."/>
            <person name="Lindquist E.A."/>
            <person name="Lipzen A."/>
            <person name="Lundell T."/>
            <person name="Morin E."/>
            <person name="Murat C."/>
            <person name="Riley R."/>
            <person name="Ohm R."/>
            <person name="Sun H."/>
            <person name="Tunlid A."/>
            <person name="Henrissat B."/>
            <person name="Grigoriev I.V."/>
            <person name="Hibbett D.S."/>
            <person name="Martin F."/>
        </authorList>
    </citation>
    <scope>NUCLEOTIDE SEQUENCE [LARGE SCALE GENOMIC DNA]</scope>
    <source>
        <strain evidence="1 2">FD-317 M1</strain>
    </source>
</reference>
<dbReference type="OrthoDB" id="3046222at2759"/>
<dbReference type="AlphaFoldDB" id="A0A0D0AYR1"/>
<keyword evidence="2" id="KW-1185">Reference proteome</keyword>
<evidence type="ECO:0000313" key="2">
    <source>
        <dbReference type="Proteomes" id="UP000053593"/>
    </source>
</evidence>
<sequence length="153" mass="18130">DTMFEMVVDFSDPQRIGFELAFVDFWLQRDDDQRSRDQLKMAAETLLRGCEYHYTKSVQRVSRAAGIIPPDSRNAFVQSAHNLMHIDSREDYERHIQQMHQQWNINPWLSWWTRPEIARMIFDSQRTMPAERAALLPNTTNAEESMHAKIYSI</sequence>
<name>A0A0D0AYR1_9AGAR</name>
<dbReference type="HOGENOM" id="CLU_128535_0_0_1"/>
<dbReference type="Proteomes" id="UP000053593">
    <property type="component" value="Unassembled WGS sequence"/>
</dbReference>
<proteinExistence type="predicted"/>
<evidence type="ECO:0000313" key="1">
    <source>
        <dbReference type="EMBL" id="KIK55850.1"/>
    </source>
</evidence>
<feature type="non-terminal residue" evidence="1">
    <location>
        <position position="1"/>
    </location>
</feature>